<reference evidence="1 2" key="1">
    <citation type="submission" date="2019-06" db="EMBL/GenBank/DDBJ databases">
        <title>Draft genome sequence of the filamentous fungus Phialemoniopsis curvata isolated from diesel fuel.</title>
        <authorList>
            <person name="Varaljay V.A."/>
            <person name="Lyon W.J."/>
            <person name="Crouch A.L."/>
            <person name="Drake C.E."/>
            <person name="Hollomon J.M."/>
            <person name="Nadeau L.J."/>
            <person name="Nunn H.S."/>
            <person name="Stevenson B.S."/>
            <person name="Bojanowski C.L."/>
            <person name="Crookes-Goodson W.J."/>
        </authorList>
    </citation>
    <scope>NUCLEOTIDE SEQUENCE [LARGE SCALE GENOMIC DNA]</scope>
    <source>
        <strain evidence="1 2">D216</strain>
    </source>
</reference>
<dbReference type="InParanoid" id="A0A507B9T9"/>
<name>A0A507B9T9_9PEZI</name>
<dbReference type="EMBL" id="SKBQ01000033">
    <property type="protein sequence ID" value="TPX13548.1"/>
    <property type="molecule type" value="Genomic_DNA"/>
</dbReference>
<dbReference type="Proteomes" id="UP000319257">
    <property type="component" value="Unassembled WGS sequence"/>
</dbReference>
<accession>A0A507B9T9</accession>
<evidence type="ECO:0000313" key="2">
    <source>
        <dbReference type="Proteomes" id="UP000319257"/>
    </source>
</evidence>
<dbReference type="RefSeq" id="XP_030995259.1">
    <property type="nucleotide sequence ID" value="XM_031140606.1"/>
</dbReference>
<organism evidence="1 2">
    <name type="scientific">Thyridium curvatum</name>
    <dbReference type="NCBI Taxonomy" id="1093900"/>
    <lineage>
        <taxon>Eukaryota</taxon>
        <taxon>Fungi</taxon>
        <taxon>Dikarya</taxon>
        <taxon>Ascomycota</taxon>
        <taxon>Pezizomycotina</taxon>
        <taxon>Sordariomycetes</taxon>
        <taxon>Sordariomycetidae</taxon>
        <taxon>Thyridiales</taxon>
        <taxon>Thyridiaceae</taxon>
        <taxon>Thyridium</taxon>
    </lineage>
</organism>
<evidence type="ECO:0000313" key="1">
    <source>
        <dbReference type="EMBL" id="TPX13548.1"/>
    </source>
</evidence>
<comment type="caution">
    <text evidence="1">The sequence shown here is derived from an EMBL/GenBank/DDBJ whole genome shotgun (WGS) entry which is preliminary data.</text>
</comment>
<keyword evidence="2" id="KW-1185">Reference proteome</keyword>
<dbReference type="AlphaFoldDB" id="A0A507B9T9"/>
<proteinExistence type="predicted"/>
<dbReference type="GeneID" id="41973466"/>
<gene>
    <name evidence="1" type="ORF">E0L32_006019</name>
</gene>
<protein>
    <submittedName>
        <fullName evidence="1">Uncharacterized protein</fullName>
    </submittedName>
</protein>
<sequence length="180" mass="20881">MAYLNNSNGRPCDFHEEVNRWLCFTIPDQIEVANAVDVSEHIASGFEVLEEWEMAIFNWDASEAPQDDLAQVRNTMRELTTRTGQYESYFTELDEEVIEHEWRYLTVVVREMQRKLLRVSRRAERKIRGMLADQQGQEDQDTAGGEGKAALEDLEIRLEVLEEIIEDMRAALGSEHCTIE</sequence>